<proteinExistence type="predicted"/>
<organism evidence="1 2">
    <name type="scientific">Pseudoalteromonas rubra</name>
    <dbReference type="NCBI Taxonomy" id="43658"/>
    <lineage>
        <taxon>Bacteria</taxon>
        <taxon>Pseudomonadati</taxon>
        <taxon>Pseudomonadota</taxon>
        <taxon>Gammaproteobacteria</taxon>
        <taxon>Alteromonadales</taxon>
        <taxon>Pseudoalteromonadaceae</taxon>
        <taxon>Pseudoalteromonas</taxon>
    </lineage>
</organism>
<protein>
    <submittedName>
        <fullName evidence="1">Uncharacterized protein</fullName>
    </submittedName>
</protein>
<dbReference type="RefSeq" id="WP_138552397.1">
    <property type="nucleotide sequence ID" value="NZ_PNCH01000036.1"/>
</dbReference>
<dbReference type="OrthoDB" id="6314995at2"/>
<reference evidence="2" key="2">
    <citation type="submission" date="2019-06" db="EMBL/GenBank/DDBJ databases">
        <title>Co-occurence of chitin degradation, pigmentation and bioactivity in marine Pseudoalteromonas.</title>
        <authorList>
            <person name="Sonnenschein E.C."/>
            <person name="Bech P.K."/>
        </authorList>
    </citation>
    <scope>NUCLEOTIDE SEQUENCE [LARGE SCALE GENOMIC DNA]</scope>
    <source>
        <strain evidence="2">S2676</strain>
    </source>
</reference>
<reference evidence="1 2" key="1">
    <citation type="submission" date="2018-01" db="EMBL/GenBank/DDBJ databases">
        <authorList>
            <person name="Paulsen S."/>
            <person name="Gram L.K."/>
        </authorList>
    </citation>
    <scope>NUCLEOTIDE SEQUENCE [LARGE SCALE GENOMIC DNA]</scope>
    <source>
        <strain evidence="1 2">S2676</strain>
    </source>
</reference>
<dbReference type="Proteomes" id="UP000310249">
    <property type="component" value="Unassembled WGS sequence"/>
</dbReference>
<evidence type="ECO:0000313" key="2">
    <source>
        <dbReference type="Proteomes" id="UP000310249"/>
    </source>
</evidence>
<name>A0A5S3WMZ4_9GAMM</name>
<dbReference type="AlphaFoldDB" id="A0A5S3WMZ4"/>
<sequence>MSGDIVKIQAEHWSATQLKLKALSEKMAELEPLILEAAEQLDPHSCSYDASKRQALAQRLKAVLSKDGEVVSQIK</sequence>
<gene>
    <name evidence="1" type="ORF">CWB99_11605</name>
</gene>
<comment type="caution">
    <text evidence="1">The sequence shown here is derived from an EMBL/GenBank/DDBJ whole genome shotgun (WGS) entry which is preliminary data.</text>
</comment>
<dbReference type="EMBL" id="PNCI01000024">
    <property type="protein sequence ID" value="TMP28552.1"/>
    <property type="molecule type" value="Genomic_DNA"/>
</dbReference>
<accession>A0A5S3WMZ4</accession>
<evidence type="ECO:0000313" key="1">
    <source>
        <dbReference type="EMBL" id="TMP28552.1"/>
    </source>
</evidence>